<dbReference type="AlphaFoldDB" id="A0A975G6P9"/>
<feature type="chain" id="PRO_5037033704" evidence="1">
    <location>
        <begin position="26"/>
        <end position="279"/>
    </location>
</feature>
<sequence>MNLRSLTPALAASLSCLALIGNVQAQKEESGAKNPPIDIKNAVDKGVAMPTPLDKFLALTLLVKTKDIDWNGTFNAVAVDVDPDKYTDKDVLIPELLGIRIADGVMAIQAKDAEMLGKAASDIEKLADKLDEKIDLSRAKRVRTMANEGKWMDVFRELGFLQQDIMKKLEEKPNDPRSSLLMVTGWVQGSRYSSKLISAHYSDASSNILREPLLVAALQAKIDKLPADIKKAPSVAKIASALPRMHEIVNVGIDKPIAKKNVDELQTLATDCIKGIVSK</sequence>
<evidence type="ECO:0000313" key="3">
    <source>
        <dbReference type="Proteomes" id="UP000676169"/>
    </source>
</evidence>
<dbReference type="EMBL" id="CP073100">
    <property type="protein sequence ID" value="QUE50094.1"/>
    <property type="molecule type" value="Genomic_DNA"/>
</dbReference>
<dbReference type="PROSITE" id="PS51257">
    <property type="entry name" value="PROKAR_LIPOPROTEIN"/>
    <property type="match status" value="1"/>
</dbReference>
<feature type="signal peptide" evidence="1">
    <location>
        <begin position="1"/>
        <end position="25"/>
    </location>
</feature>
<dbReference type="KEGG" id="lamb:KBB96_14605"/>
<evidence type="ECO:0000313" key="2">
    <source>
        <dbReference type="EMBL" id="QUE50094.1"/>
    </source>
</evidence>
<accession>A0A975G6P9</accession>
<proteinExistence type="predicted"/>
<gene>
    <name evidence="2" type="ORF">KBB96_14605</name>
</gene>
<evidence type="ECO:0000256" key="1">
    <source>
        <dbReference type="SAM" id="SignalP"/>
    </source>
</evidence>
<protein>
    <submittedName>
        <fullName evidence="2">Uncharacterized protein</fullName>
    </submittedName>
</protein>
<keyword evidence="1" id="KW-0732">Signal</keyword>
<name>A0A975G6P9_9BACT</name>
<keyword evidence="3" id="KW-1185">Reference proteome</keyword>
<dbReference type="Proteomes" id="UP000676169">
    <property type="component" value="Chromosome"/>
</dbReference>
<reference evidence="2" key="1">
    <citation type="submission" date="2021-04" db="EMBL/GenBank/DDBJ databases">
        <title>Luteolibacter sp. 32A isolated from the skin of an Anderson's salamander (Ambystoma andersonii).</title>
        <authorList>
            <person name="Spergser J."/>
            <person name="Busse H.-J."/>
        </authorList>
    </citation>
    <scope>NUCLEOTIDE SEQUENCE</scope>
    <source>
        <strain evidence="2">32A</strain>
    </source>
</reference>
<dbReference type="RefSeq" id="WP_211630183.1">
    <property type="nucleotide sequence ID" value="NZ_CP073100.1"/>
</dbReference>
<organism evidence="2 3">
    <name type="scientific">Luteolibacter ambystomatis</name>
    <dbReference type="NCBI Taxonomy" id="2824561"/>
    <lineage>
        <taxon>Bacteria</taxon>
        <taxon>Pseudomonadati</taxon>
        <taxon>Verrucomicrobiota</taxon>
        <taxon>Verrucomicrobiia</taxon>
        <taxon>Verrucomicrobiales</taxon>
        <taxon>Verrucomicrobiaceae</taxon>
        <taxon>Luteolibacter</taxon>
    </lineage>
</organism>